<organism evidence="2">
    <name type="scientific">Simulium nigrimanum</name>
    <name type="common">Black fly</name>
    <dbReference type="NCBI Taxonomy" id="683695"/>
    <lineage>
        <taxon>Eukaryota</taxon>
        <taxon>Metazoa</taxon>
        <taxon>Ecdysozoa</taxon>
        <taxon>Arthropoda</taxon>
        <taxon>Hexapoda</taxon>
        <taxon>Insecta</taxon>
        <taxon>Pterygota</taxon>
        <taxon>Neoptera</taxon>
        <taxon>Endopterygota</taxon>
        <taxon>Diptera</taxon>
        <taxon>Nematocera</taxon>
        <taxon>Chironomoidea</taxon>
        <taxon>Simuliidae</taxon>
        <taxon>Simulium</taxon>
    </lineage>
</organism>
<name>D1FPU9_SIMNI</name>
<evidence type="ECO:0000313" key="2">
    <source>
        <dbReference type="EMBL" id="ACZ28204.1"/>
    </source>
</evidence>
<proteinExistence type="evidence at transcript level"/>
<keyword evidence="1" id="KW-0732">Signal</keyword>
<feature type="signal peptide" evidence="1">
    <location>
        <begin position="1"/>
        <end position="17"/>
    </location>
</feature>
<reference evidence="2" key="1">
    <citation type="submission" date="2009-10" db="EMBL/GenBank/DDBJ databases">
        <title>An Insight into the Sialotranscriptome of Simulium nigrimanum, a Black Fly Associated with Fogo Selvagem in South America.</title>
        <authorList>
            <person name="Ribeiro J.M.C."/>
            <person name="Valenzuela J.G."/>
            <person name="Pham V.M."/>
            <person name="Kleeman L."/>
            <person name="Barbian K.D."/>
            <person name="Favreau A.J."/>
            <person name="Eaton D.P."/>
            <person name="Aoki V."/>
            <person name="Hans-Filho G."/>
            <person name="Rivitti E.A."/>
            <person name="Diaz L.A."/>
        </authorList>
    </citation>
    <scope>NUCLEOTIDE SEQUENCE</scope>
    <source>
        <tissue evidence="2">Salivary glands</tissue>
    </source>
</reference>
<evidence type="ECO:0000256" key="1">
    <source>
        <dbReference type="SAM" id="SignalP"/>
    </source>
</evidence>
<protein>
    <submittedName>
        <fullName evidence="2">Hypothetical secreted protein</fullName>
    </submittedName>
</protein>
<accession>D1FPU9</accession>
<dbReference type="AlphaFoldDB" id="D1FPU9"/>
<sequence>MIKFVAIQLALWAAVATKETPINPRSPAIWEYARTGSERHFYLNTYPYCNDTKKAMESPKLIELKSSTYYTMDAVLNGKGKQLGCGEVTLKGGDFKDPIVCGNFRNNWTEGLCRVQGTSVEYTITIYDNIHVYKRT</sequence>
<dbReference type="EMBL" id="EZ419849">
    <property type="protein sequence ID" value="ACZ28204.1"/>
    <property type="molecule type" value="mRNA"/>
</dbReference>
<feature type="chain" id="PRO_5003022389" evidence="1">
    <location>
        <begin position="18"/>
        <end position="136"/>
    </location>
</feature>